<dbReference type="RefSeq" id="XP_056751152.1">
    <property type="nucleotide sequence ID" value="XM_056899076.1"/>
</dbReference>
<dbReference type="InterPro" id="IPR016181">
    <property type="entry name" value="Acyl_CoA_acyltransferase"/>
</dbReference>
<accession>A0AAD6DZK9</accession>
<dbReference type="PROSITE" id="PS51186">
    <property type="entry name" value="GNAT"/>
    <property type="match status" value="1"/>
</dbReference>
<dbReference type="CDD" id="cd04301">
    <property type="entry name" value="NAT_SF"/>
    <property type="match status" value="1"/>
</dbReference>
<reference evidence="2" key="2">
    <citation type="submission" date="2023-01" db="EMBL/GenBank/DDBJ databases">
        <authorList>
            <person name="Petersen C."/>
        </authorList>
    </citation>
    <scope>NUCLEOTIDE SEQUENCE</scope>
    <source>
        <strain evidence="2">IBT 12815</strain>
    </source>
</reference>
<evidence type="ECO:0000313" key="3">
    <source>
        <dbReference type="Proteomes" id="UP001213799"/>
    </source>
</evidence>
<protein>
    <recommendedName>
        <fullName evidence="1">N-acetyltransferase domain-containing protein</fullName>
    </recommendedName>
</protein>
<keyword evidence="3" id="KW-1185">Reference proteome</keyword>
<feature type="domain" description="N-acetyltransferase" evidence="1">
    <location>
        <begin position="13"/>
        <end position="200"/>
    </location>
</feature>
<evidence type="ECO:0000313" key="2">
    <source>
        <dbReference type="EMBL" id="KAJ5597937.1"/>
    </source>
</evidence>
<dbReference type="SUPFAM" id="SSF55729">
    <property type="entry name" value="Acyl-CoA N-acyltransferases (Nat)"/>
    <property type="match status" value="1"/>
</dbReference>
<organism evidence="2 3">
    <name type="scientific">Penicillium hordei</name>
    <dbReference type="NCBI Taxonomy" id="40994"/>
    <lineage>
        <taxon>Eukaryota</taxon>
        <taxon>Fungi</taxon>
        <taxon>Dikarya</taxon>
        <taxon>Ascomycota</taxon>
        <taxon>Pezizomycotina</taxon>
        <taxon>Eurotiomycetes</taxon>
        <taxon>Eurotiomycetidae</taxon>
        <taxon>Eurotiales</taxon>
        <taxon>Aspergillaceae</taxon>
        <taxon>Penicillium</taxon>
    </lineage>
</organism>
<proteinExistence type="predicted"/>
<dbReference type="Gene3D" id="3.40.630.30">
    <property type="match status" value="1"/>
</dbReference>
<dbReference type="GeneID" id="81589318"/>
<gene>
    <name evidence="2" type="ORF">N7537_008021</name>
</gene>
<dbReference type="Pfam" id="PF13673">
    <property type="entry name" value="Acetyltransf_10"/>
    <property type="match status" value="1"/>
</dbReference>
<comment type="caution">
    <text evidence="2">The sequence shown here is derived from an EMBL/GenBank/DDBJ whole genome shotgun (WGS) entry which is preliminary data.</text>
</comment>
<name>A0AAD6DZK9_9EURO</name>
<dbReference type="Proteomes" id="UP001213799">
    <property type="component" value="Unassembled WGS sequence"/>
</dbReference>
<dbReference type="GO" id="GO:0016747">
    <property type="term" value="F:acyltransferase activity, transferring groups other than amino-acyl groups"/>
    <property type="evidence" value="ECO:0007669"/>
    <property type="project" value="InterPro"/>
</dbReference>
<dbReference type="EMBL" id="JAQJAE010000004">
    <property type="protein sequence ID" value="KAJ5597937.1"/>
    <property type="molecule type" value="Genomic_DNA"/>
</dbReference>
<dbReference type="AlphaFoldDB" id="A0AAD6DZK9"/>
<evidence type="ECO:0000259" key="1">
    <source>
        <dbReference type="PROSITE" id="PS51186"/>
    </source>
</evidence>
<reference evidence="2" key="1">
    <citation type="journal article" date="2023" name="IMA Fungus">
        <title>Comparative genomic study of the Penicillium genus elucidates a diverse pangenome and 15 lateral gene transfer events.</title>
        <authorList>
            <person name="Petersen C."/>
            <person name="Sorensen T."/>
            <person name="Nielsen M.R."/>
            <person name="Sondergaard T.E."/>
            <person name="Sorensen J.L."/>
            <person name="Fitzpatrick D.A."/>
            <person name="Frisvad J.C."/>
            <person name="Nielsen K.L."/>
        </authorList>
    </citation>
    <scope>NUCLEOTIDE SEQUENCE</scope>
    <source>
        <strain evidence="2">IBT 12815</strain>
    </source>
</reference>
<dbReference type="InterPro" id="IPR000182">
    <property type="entry name" value="GNAT_dom"/>
</dbReference>
<sequence length="205" mass="22286">MVSNTIHNGSDEIAIVRARVDDVPVVLNILDATVKWLVSRGETRQWGATSFSEIPQRTKQLEEYATTGLGIWLAIKVADGTPMGQNQHSNGMNGGAPRTIIGALAIGERASHIPPVSEPELYVRLVVTDRQWAGKGVGKRLLQHARNLANEAGVALLRVDCYAGGDGKLVQYYESQGFKRSDSFSLESGWPGQVLAQQLHEVKGE</sequence>